<feature type="transmembrane region" description="Helical" evidence="1">
    <location>
        <begin position="80"/>
        <end position="104"/>
    </location>
</feature>
<protein>
    <submittedName>
        <fullName evidence="3">Abortive infection protein</fullName>
    </submittedName>
</protein>
<dbReference type="EMBL" id="BNJK01000001">
    <property type="protein sequence ID" value="GHO97503.1"/>
    <property type="molecule type" value="Genomic_DNA"/>
</dbReference>
<keyword evidence="4" id="KW-1185">Reference proteome</keyword>
<evidence type="ECO:0000259" key="2">
    <source>
        <dbReference type="Pfam" id="PF02517"/>
    </source>
</evidence>
<name>A0A8J3INZ4_9CHLR</name>
<proteinExistence type="predicted"/>
<sequence>MHIQPSKRQNVNWDGVVWYLIGAFLISWLLLIGLYPFTSQAETISMFGPGLASVLVRLLRREGFADAGFCLFTLGTRWPWRWYVAAYGIPLVLLGSGMAASFLLGIQRWILPETVRQLHLSPPQLAGVLIALPIVIVGLVTITTFGEEVGWRGYLLLRLLPLGSIQATLLTGLLWGLWHIPTILLNNHGFGAAFPWVSIPAFTLVIMLYGIFLAWLRLGSGCIWPAALGHAVLNTCVSFLFASFSTQNRYLEAPLGLFTLVPFLLFALWLILTGGIRLPPKSQMQ</sequence>
<keyword evidence="1" id="KW-1133">Transmembrane helix</keyword>
<dbReference type="InterPro" id="IPR042150">
    <property type="entry name" value="MmRce1-like"/>
</dbReference>
<dbReference type="RefSeq" id="WP_220208047.1">
    <property type="nucleotide sequence ID" value="NZ_BNJK01000001.1"/>
</dbReference>
<evidence type="ECO:0000313" key="4">
    <source>
        <dbReference type="Proteomes" id="UP000597444"/>
    </source>
</evidence>
<evidence type="ECO:0000313" key="3">
    <source>
        <dbReference type="EMBL" id="GHO97503.1"/>
    </source>
</evidence>
<dbReference type="Pfam" id="PF02517">
    <property type="entry name" value="Rce1-like"/>
    <property type="match status" value="1"/>
</dbReference>
<dbReference type="GO" id="GO:0004175">
    <property type="term" value="F:endopeptidase activity"/>
    <property type="evidence" value="ECO:0007669"/>
    <property type="project" value="UniProtKB-ARBA"/>
</dbReference>
<feature type="domain" description="CAAX prenyl protease 2/Lysostaphin resistance protein A-like" evidence="2">
    <location>
        <begin position="133"/>
        <end position="235"/>
    </location>
</feature>
<keyword evidence="1" id="KW-0812">Transmembrane</keyword>
<dbReference type="PANTHER" id="PTHR35797">
    <property type="entry name" value="PROTEASE-RELATED"/>
    <property type="match status" value="1"/>
</dbReference>
<dbReference type="PANTHER" id="PTHR35797:SF1">
    <property type="entry name" value="PROTEASE"/>
    <property type="match status" value="1"/>
</dbReference>
<feature type="transmembrane region" description="Helical" evidence="1">
    <location>
        <begin position="124"/>
        <end position="143"/>
    </location>
</feature>
<dbReference type="Proteomes" id="UP000597444">
    <property type="component" value="Unassembled WGS sequence"/>
</dbReference>
<feature type="transmembrane region" description="Helical" evidence="1">
    <location>
        <begin position="223"/>
        <end position="244"/>
    </location>
</feature>
<gene>
    <name evidence="3" type="ORF">KSF_075510</name>
</gene>
<feature type="transmembrane region" description="Helical" evidence="1">
    <location>
        <begin position="155"/>
        <end position="178"/>
    </location>
</feature>
<feature type="transmembrane region" description="Helical" evidence="1">
    <location>
        <begin position="193"/>
        <end position="216"/>
    </location>
</feature>
<organism evidence="3 4">
    <name type="scientific">Reticulibacter mediterranei</name>
    <dbReference type="NCBI Taxonomy" id="2778369"/>
    <lineage>
        <taxon>Bacteria</taxon>
        <taxon>Bacillati</taxon>
        <taxon>Chloroflexota</taxon>
        <taxon>Ktedonobacteria</taxon>
        <taxon>Ktedonobacterales</taxon>
        <taxon>Reticulibacteraceae</taxon>
        <taxon>Reticulibacter</taxon>
    </lineage>
</organism>
<feature type="transmembrane region" description="Helical" evidence="1">
    <location>
        <begin position="16"/>
        <end position="37"/>
    </location>
</feature>
<dbReference type="GO" id="GO:0080120">
    <property type="term" value="P:CAAX-box protein maturation"/>
    <property type="evidence" value="ECO:0007669"/>
    <property type="project" value="UniProtKB-ARBA"/>
</dbReference>
<reference evidence="3" key="1">
    <citation type="submission" date="2020-10" db="EMBL/GenBank/DDBJ databases">
        <title>Taxonomic study of unclassified bacteria belonging to the class Ktedonobacteria.</title>
        <authorList>
            <person name="Yabe S."/>
            <person name="Wang C.M."/>
            <person name="Zheng Y."/>
            <person name="Sakai Y."/>
            <person name="Cavaletti L."/>
            <person name="Monciardini P."/>
            <person name="Donadio S."/>
        </authorList>
    </citation>
    <scope>NUCLEOTIDE SEQUENCE</scope>
    <source>
        <strain evidence="3">ID150040</strain>
    </source>
</reference>
<dbReference type="InterPro" id="IPR003675">
    <property type="entry name" value="Rce1/LyrA-like_dom"/>
</dbReference>
<comment type="caution">
    <text evidence="3">The sequence shown here is derived from an EMBL/GenBank/DDBJ whole genome shotgun (WGS) entry which is preliminary data.</text>
</comment>
<accession>A0A8J3INZ4</accession>
<evidence type="ECO:0000256" key="1">
    <source>
        <dbReference type="SAM" id="Phobius"/>
    </source>
</evidence>
<dbReference type="AlphaFoldDB" id="A0A8J3INZ4"/>
<feature type="transmembrane region" description="Helical" evidence="1">
    <location>
        <begin position="256"/>
        <end position="276"/>
    </location>
</feature>
<keyword evidence="1" id="KW-0472">Membrane</keyword>